<reference evidence="1 2" key="1">
    <citation type="submission" date="2021-03" db="EMBL/GenBank/DDBJ databases">
        <title>Thiomicrorhabdus sp.nov.,novel sulfur-oxidizing bacteria isolated from coastal sediment.</title>
        <authorList>
            <person name="Liu X."/>
        </authorList>
    </citation>
    <scope>NUCLEOTIDE SEQUENCE [LARGE SCALE GENOMIC DNA]</scope>
    <source>
        <strain evidence="1 2">6S2-11</strain>
    </source>
</reference>
<accession>A0ABS3Q4N4</accession>
<protein>
    <submittedName>
        <fullName evidence="1">Uncharacterized protein</fullName>
    </submittedName>
</protein>
<organism evidence="1 2">
    <name type="scientific">Thiomicrorhabdus marina</name>
    <dbReference type="NCBI Taxonomy" id="2818442"/>
    <lineage>
        <taxon>Bacteria</taxon>
        <taxon>Pseudomonadati</taxon>
        <taxon>Pseudomonadota</taxon>
        <taxon>Gammaproteobacteria</taxon>
        <taxon>Thiotrichales</taxon>
        <taxon>Piscirickettsiaceae</taxon>
        <taxon>Thiomicrorhabdus</taxon>
    </lineage>
</organism>
<gene>
    <name evidence="1" type="ORF">J3998_06800</name>
</gene>
<sequence length="60" mass="7043">MKTPFILIVHGKHRLVFKTAHQNRDYLQQMGDTLLRQKDSNFLDYQIITADNVRQILTSA</sequence>
<evidence type="ECO:0000313" key="2">
    <source>
        <dbReference type="Proteomes" id="UP000664835"/>
    </source>
</evidence>
<comment type="caution">
    <text evidence="1">The sequence shown here is derived from an EMBL/GenBank/DDBJ whole genome shotgun (WGS) entry which is preliminary data.</text>
</comment>
<dbReference type="RefSeq" id="WP_208149044.1">
    <property type="nucleotide sequence ID" value="NZ_JAGETV010000009.1"/>
</dbReference>
<keyword evidence="2" id="KW-1185">Reference proteome</keyword>
<evidence type="ECO:0000313" key="1">
    <source>
        <dbReference type="EMBL" id="MBO1927283.1"/>
    </source>
</evidence>
<dbReference type="Proteomes" id="UP000664835">
    <property type="component" value="Unassembled WGS sequence"/>
</dbReference>
<dbReference type="EMBL" id="JAGETV010000009">
    <property type="protein sequence ID" value="MBO1927283.1"/>
    <property type="molecule type" value="Genomic_DNA"/>
</dbReference>
<proteinExistence type="predicted"/>
<name>A0ABS3Q4N4_9GAMM</name>